<evidence type="ECO:0000256" key="1">
    <source>
        <dbReference type="ARBA" id="ARBA00004651"/>
    </source>
</evidence>
<dbReference type="InterPro" id="IPR037185">
    <property type="entry name" value="EmrE-like"/>
</dbReference>
<dbReference type="Pfam" id="PF00892">
    <property type="entry name" value="EamA"/>
    <property type="match status" value="2"/>
</dbReference>
<feature type="transmembrane region" description="Helical" evidence="7">
    <location>
        <begin position="36"/>
        <end position="56"/>
    </location>
</feature>
<dbReference type="PANTHER" id="PTHR42920">
    <property type="entry name" value="OS03G0707200 PROTEIN-RELATED"/>
    <property type="match status" value="1"/>
</dbReference>
<evidence type="ECO:0000259" key="8">
    <source>
        <dbReference type="Pfam" id="PF00892"/>
    </source>
</evidence>
<reference evidence="10" key="1">
    <citation type="journal article" date="2019" name="Int. J. Syst. Evol. Microbiol.">
        <title>The Global Catalogue of Microorganisms (GCM) 10K type strain sequencing project: providing services to taxonomists for standard genome sequencing and annotation.</title>
        <authorList>
            <consortium name="The Broad Institute Genomics Platform"/>
            <consortium name="The Broad Institute Genome Sequencing Center for Infectious Disease"/>
            <person name="Wu L."/>
            <person name="Ma J."/>
        </authorList>
    </citation>
    <scope>NUCLEOTIDE SEQUENCE [LARGE SCALE GENOMIC DNA]</scope>
    <source>
        <strain evidence="10">WYCCWR 12678</strain>
    </source>
</reference>
<feature type="transmembrane region" description="Helical" evidence="7">
    <location>
        <begin position="180"/>
        <end position="199"/>
    </location>
</feature>
<dbReference type="EMBL" id="JBHSHC010000065">
    <property type="protein sequence ID" value="MFC4767530.1"/>
    <property type="molecule type" value="Genomic_DNA"/>
</dbReference>
<evidence type="ECO:0000256" key="7">
    <source>
        <dbReference type="SAM" id="Phobius"/>
    </source>
</evidence>
<feature type="transmembrane region" description="Helical" evidence="7">
    <location>
        <begin position="211"/>
        <end position="234"/>
    </location>
</feature>
<keyword evidence="5 7" id="KW-1133">Transmembrane helix</keyword>
<keyword evidence="6 7" id="KW-0472">Membrane</keyword>
<feature type="transmembrane region" description="Helical" evidence="7">
    <location>
        <begin position="68"/>
        <end position="86"/>
    </location>
</feature>
<feature type="transmembrane region" description="Helical" evidence="7">
    <location>
        <begin position="98"/>
        <end position="117"/>
    </location>
</feature>
<evidence type="ECO:0000313" key="10">
    <source>
        <dbReference type="Proteomes" id="UP001596002"/>
    </source>
</evidence>
<evidence type="ECO:0000313" key="9">
    <source>
        <dbReference type="EMBL" id="MFC4767530.1"/>
    </source>
</evidence>
<dbReference type="PANTHER" id="PTHR42920:SF5">
    <property type="entry name" value="EAMA DOMAIN-CONTAINING PROTEIN"/>
    <property type="match status" value="1"/>
</dbReference>
<feature type="transmembrane region" description="Helical" evidence="7">
    <location>
        <begin position="272"/>
        <end position="290"/>
    </location>
</feature>
<dbReference type="SUPFAM" id="SSF103481">
    <property type="entry name" value="Multidrug resistance efflux transporter EmrE"/>
    <property type="match status" value="2"/>
</dbReference>
<feature type="transmembrane region" description="Helical" evidence="7">
    <location>
        <begin position="153"/>
        <end position="173"/>
    </location>
</feature>
<dbReference type="RefSeq" id="WP_380025452.1">
    <property type="nucleotide sequence ID" value="NZ_JBHSHC010000065.1"/>
</dbReference>
<sequence length="306" mass="33064">MAKKSLVADLILLLVTFSWGATFVLVKVAIDTMPPFTFLAIRFAIAAALIFLILLLFKRAHLQTDKGLLKAGLVLGFWLFAGYAFQTFGLKYTTASKAGFITGLSVVLVPLFSVWLLRMKLKRPTIIGVITATAGLALLSLDKVEAADFGDALMFLCALSYAMHILLMGKYAPRFKALPLAMYQIAAVAIFNSIGALLVEPWQKAFTKEVLFNPTVDAAIVICAVFATALAFVAQSQFQKFTTPTRTALIFSTEPVFAAVTAYLWADERLSGQAVLGCLFILSGMLFAELGGTDKEEASNGASAPY</sequence>
<gene>
    <name evidence="9" type="ORF">ACFO8Q_09165</name>
</gene>
<comment type="subcellular location">
    <subcellularLocation>
        <location evidence="1">Cell membrane</location>
        <topology evidence="1">Multi-pass membrane protein</topology>
    </subcellularLocation>
</comment>
<feature type="transmembrane region" description="Helical" evidence="7">
    <location>
        <begin position="124"/>
        <end position="141"/>
    </location>
</feature>
<feature type="domain" description="EamA" evidence="8">
    <location>
        <begin position="8"/>
        <end position="140"/>
    </location>
</feature>
<evidence type="ECO:0000256" key="5">
    <source>
        <dbReference type="ARBA" id="ARBA00022989"/>
    </source>
</evidence>
<dbReference type="InterPro" id="IPR000620">
    <property type="entry name" value="EamA_dom"/>
</dbReference>
<dbReference type="Proteomes" id="UP001596002">
    <property type="component" value="Unassembled WGS sequence"/>
</dbReference>
<evidence type="ECO:0000256" key="2">
    <source>
        <dbReference type="ARBA" id="ARBA00007362"/>
    </source>
</evidence>
<name>A0ABV9Q0E8_9BACL</name>
<feature type="transmembrane region" description="Helical" evidence="7">
    <location>
        <begin position="246"/>
        <end position="266"/>
    </location>
</feature>
<organism evidence="9 10">
    <name type="scientific">Effusibacillus consociatus</name>
    <dbReference type="NCBI Taxonomy" id="1117041"/>
    <lineage>
        <taxon>Bacteria</taxon>
        <taxon>Bacillati</taxon>
        <taxon>Bacillota</taxon>
        <taxon>Bacilli</taxon>
        <taxon>Bacillales</taxon>
        <taxon>Alicyclobacillaceae</taxon>
        <taxon>Effusibacillus</taxon>
    </lineage>
</organism>
<protein>
    <submittedName>
        <fullName evidence="9">DMT family transporter</fullName>
    </submittedName>
</protein>
<evidence type="ECO:0000256" key="3">
    <source>
        <dbReference type="ARBA" id="ARBA00022475"/>
    </source>
</evidence>
<keyword evidence="3" id="KW-1003">Cell membrane</keyword>
<feature type="domain" description="EamA" evidence="8">
    <location>
        <begin position="149"/>
        <end position="287"/>
    </location>
</feature>
<keyword evidence="10" id="KW-1185">Reference proteome</keyword>
<evidence type="ECO:0000256" key="6">
    <source>
        <dbReference type="ARBA" id="ARBA00023136"/>
    </source>
</evidence>
<keyword evidence="4 7" id="KW-0812">Transmembrane</keyword>
<comment type="similarity">
    <text evidence="2">Belongs to the EamA transporter family.</text>
</comment>
<evidence type="ECO:0000256" key="4">
    <source>
        <dbReference type="ARBA" id="ARBA00022692"/>
    </source>
</evidence>
<accession>A0ABV9Q0E8</accession>
<proteinExistence type="inferred from homology"/>
<comment type="caution">
    <text evidence="9">The sequence shown here is derived from an EMBL/GenBank/DDBJ whole genome shotgun (WGS) entry which is preliminary data.</text>
</comment>
<dbReference type="InterPro" id="IPR051258">
    <property type="entry name" value="Diverse_Substrate_Transporter"/>
</dbReference>